<organism evidence="2 3">
    <name type="scientific">Erythrobacter mangrovi</name>
    <dbReference type="NCBI Taxonomy" id="2739433"/>
    <lineage>
        <taxon>Bacteria</taxon>
        <taxon>Pseudomonadati</taxon>
        <taxon>Pseudomonadota</taxon>
        <taxon>Alphaproteobacteria</taxon>
        <taxon>Sphingomonadales</taxon>
        <taxon>Erythrobacteraceae</taxon>
        <taxon>Erythrobacter/Porphyrobacter group</taxon>
        <taxon>Erythrobacter</taxon>
    </lineage>
</organism>
<feature type="transmembrane region" description="Helical" evidence="1">
    <location>
        <begin position="134"/>
        <end position="159"/>
    </location>
</feature>
<evidence type="ECO:0000313" key="3">
    <source>
        <dbReference type="Proteomes" id="UP000504693"/>
    </source>
</evidence>
<keyword evidence="1" id="KW-0812">Transmembrane</keyword>
<keyword evidence="1" id="KW-1133">Transmembrane helix</keyword>
<protein>
    <submittedName>
        <fullName evidence="2">Uncharacterized protein</fullName>
    </submittedName>
</protein>
<dbReference type="RefSeq" id="WP_173212957.1">
    <property type="nucleotide sequence ID" value="NZ_CP053921.1"/>
</dbReference>
<evidence type="ECO:0000256" key="1">
    <source>
        <dbReference type="SAM" id="Phobius"/>
    </source>
</evidence>
<reference evidence="2 3" key="1">
    <citation type="submission" date="2020-05" db="EMBL/GenBank/DDBJ databases">
        <title>Erythrobacter mangrovi sp. nov., isolated from rhizosphere soil of mangrove plant (Kandelia candel).</title>
        <authorList>
            <person name="Ye Y.H."/>
        </authorList>
    </citation>
    <scope>NUCLEOTIDE SEQUENCE [LARGE SCALE GENOMIC DNA]</scope>
    <source>
        <strain evidence="2 3">EB310</strain>
    </source>
</reference>
<evidence type="ECO:0000313" key="2">
    <source>
        <dbReference type="EMBL" id="QKG70701.1"/>
    </source>
</evidence>
<dbReference type="Proteomes" id="UP000504693">
    <property type="component" value="Chromosome"/>
</dbReference>
<sequence length="160" mass="18174">MTFRLSTDQFSDRPVVSFDEVSALLKELDARKYEFLILIREEQHYIQTLRHDFGFDVERRSGDAESHAFAAKPEFDPEASAPDATVATDENVRHAVFAREEVEAILRSYYLGTHSPLEIRWHSSGMGEMPESKLFYAVVTLLIFGVPIALGIGIGYWLFG</sequence>
<dbReference type="AlphaFoldDB" id="A0A7D4B921"/>
<gene>
    <name evidence="2" type="ORF">HQR01_04575</name>
</gene>
<dbReference type="EMBL" id="CP053921">
    <property type="protein sequence ID" value="QKG70701.1"/>
    <property type="molecule type" value="Genomic_DNA"/>
</dbReference>
<name>A0A7D4B921_9SPHN</name>
<dbReference type="KEGG" id="emv:HQR01_04575"/>
<proteinExistence type="predicted"/>
<keyword evidence="3" id="KW-1185">Reference proteome</keyword>
<keyword evidence="1" id="KW-0472">Membrane</keyword>
<accession>A0A7D4B921</accession>